<keyword evidence="8" id="KW-1185">Reference proteome</keyword>
<dbReference type="InterPro" id="IPR017853">
    <property type="entry name" value="GH"/>
</dbReference>
<comment type="caution">
    <text evidence="7">The sequence shown here is derived from an EMBL/GenBank/DDBJ whole genome shotgun (WGS) entry which is preliminary data.</text>
</comment>
<dbReference type="InterPro" id="IPR001944">
    <property type="entry name" value="Glycoside_Hdrlase_35"/>
</dbReference>
<dbReference type="Gene3D" id="3.20.20.80">
    <property type="entry name" value="Glycosidases"/>
    <property type="match status" value="1"/>
</dbReference>
<dbReference type="Pfam" id="PF01301">
    <property type="entry name" value="Glyco_hydro_35"/>
    <property type="match status" value="1"/>
</dbReference>
<evidence type="ECO:0000256" key="2">
    <source>
        <dbReference type="ARBA" id="ARBA00022801"/>
    </source>
</evidence>
<dbReference type="AlphaFoldDB" id="A0A3E3HXG3"/>
<dbReference type="SUPFAM" id="SSF51445">
    <property type="entry name" value="(Trans)glycosidases"/>
    <property type="match status" value="1"/>
</dbReference>
<dbReference type="PANTHER" id="PTHR23421">
    <property type="entry name" value="BETA-GALACTOSIDASE RELATED"/>
    <property type="match status" value="1"/>
</dbReference>
<dbReference type="GO" id="GO:0005975">
    <property type="term" value="P:carbohydrate metabolic process"/>
    <property type="evidence" value="ECO:0007669"/>
    <property type="project" value="InterPro"/>
</dbReference>
<proteinExistence type="inferred from homology"/>
<dbReference type="PROSITE" id="PS01182">
    <property type="entry name" value="GLYCOSYL_HYDROL_F35"/>
    <property type="match status" value="1"/>
</dbReference>
<accession>A0A3E3HXG3</accession>
<keyword evidence="3 4" id="KW-0326">Glycosidase</keyword>
<evidence type="ECO:0000313" key="8">
    <source>
        <dbReference type="Proteomes" id="UP000260812"/>
    </source>
</evidence>
<evidence type="ECO:0000256" key="5">
    <source>
        <dbReference type="RuleBase" id="RU003679"/>
    </source>
</evidence>
<evidence type="ECO:0000313" key="7">
    <source>
        <dbReference type="EMBL" id="RGE56521.1"/>
    </source>
</evidence>
<dbReference type="Proteomes" id="UP000260812">
    <property type="component" value="Unassembled WGS sequence"/>
</dbReference>
<dbReference type="EMBL" id="QVLV01000024">
    <property type="protein sequence ID" value="RGE56521.1"/>
    <property type="molecule type" value="Genomic_DNA"/>
</dbReference>
<evidence type="ECO:0000259" key="6">
    <source>
        <dbReference type="Pfam" id="PF01301"/>
    </source>
</evidence>
<dbReference type="InterPro" id="IPR019801">
    <property type="entry name" value="Glyco_hydro_35_CS"/>
</dbReference>
<protein>
    <recommendedName>
        <fullName evidence="4">Beta-galactosidase</fullName>
        <ecNumber evidence="4">3.2.1.23</ecNumber>
    </recommendedName>
</protein>
<sequence length="718" mass="81383">MEKLIFQIPAVKNTPELLNMGGRDLAGNLYQADQKSLLVNGKRIIPVMGEIHFSRLKQEEWKEAILKMRAGGVNIAATYVFWNHHEERQGEWDFSGCRDLRKFLDVCRALDMKVWLRIGPWAHGECRHGGFPDYVQYADDFEKRTDDPKYLALVETLYTKIGEQSRGMMCKEGGPVIGIQLENEYGHCGGPNDKAEQARHMKTLLHLAKKAGLDTPYYTATAWGGACTIDETLQVLSGYVDAPWDNSTKELPAMENFLFIPYRDDANTGSDFHKADEKNGTIRRDYPYLTAELGGGLQVTSHRRPVSKAIDNAGHIICVLGAGANLIGYYMYHGGINPDGKYSDLNEAQSIGGNTTVPRKSYDFDACINEAGKINESFGVLKKYHLLLSSFESEIAEAETVLPASVPESAEDMKTIRAALRWNYTSKTGFLFVNNHVRNRLMEEHPDVNIYIHLPDGTQFSVEHLHFAADRCYVIPIELKMSDTIIKKTNCSLLCRLGKRVFLYSDEKPHIEAMPCIDWVTVLTESEADRGFLFSDGLYVVEREDSCIIEEDGTKKLITQEKQEIKIYHEDGTVKKFMAGPSESALLSVCRMRAEFELTGEERDKNGNIKYRSYQINLEHLSSELVNQIYLNVHFLGDRAEVYDGERLIDDWFNTGKPWNIPLRRFHYPAMLEIRIYDSAHTIPCCFGQDVYYDLSVEAGCEITGVELIPEYSVIIGN</sequence>
<gene>
    <name evidence="7" type="ORF">DXC51_23820</name>
</gene>
<comment type="similarity">
    <text evidence="1 5">Belongs to the glycosyl hydrolase 35 family.</text>
</comment>
<keyword evidence="2 4" id="KW-0378">Hydrolase</keyword>
<evidence type="ECO:0000256" key="3">
    <source>
        <dbReference type="ARBA" id="ARBA00023295"/>
    </source>
</evidence>
<evidence type="ECO:0000256" key="4">
    <source>
        <dbReference type="RuleBase" id="RU000675"/>
    </source>
</evidence>
<name>A0A3E3HXG3_9FIRM</name>
<organism evidence="7 8">
    <name type="scientific">Eisenbergiella massiliensis</name>
    <dbReference type="NCBI Taxonomy" id="1720294"/>
    <lineage>
        <taxon>Bacteria</taxon>
        <taxon>Bacillati</taxon>
        <taxon>Bacillota</taxon>
        <taxon>Clostridia</taxon>
        <taxon>Lachnospirales</taxon>
        <taxon>Lachnospiraceae</taxon>
        <taxon>Eisenbergiella</taxon>
    </lineage>
</organism>
<evidence type="ECO:0000256" key="1">
    <source>
        <dbReference type="ARBA" id="ARBA00009809"/>
    </source>
</evidence>
<dbReference type="PRINTS" id="PR00742">
    <property type="entry name" value="GLHYDRLASE35"/>
</dbReference>
<reference evidence="7" key="1">
    <citation type="submission" date="2018-08" db="EMBL/GenBank/DDBJ databases">
        <title>A genome reference for cultivated species of the human gut microbiota.</title>
        <authorList>
            <person name="Zou Y."/>
            <person name="Xue W."/>
            <person name="Luo G."/>
        </authorList>
    </citation>
    <scope>NUCLEOTIDE SEQUENCE [LARGE SCALE GENOMIC DNA]</scope>
    <source>
        <strain evidence="7">TF05-5AC</strain>
    </source>
</reference>
<dbReference type="GO" id="GO:0004565">
    <property type="term" value="F:beta-galactosidase activity"/>
    <property type="evidence" value="ECO:0007669"/>
    <property type="project" value="UniProtKB-EC"/>
</dbReference>
<dbReference type="InterPro" id="IPR031330">
    <property type="entry name" value="Gly_Hdrlase_35_cat"/>
</dbReference>
<feature type="domain" description="Glycoside hydrolase 35 catalytic" evidence="6">
    <location>
        <begin position="36"/>
        <end position="385"/>
    </location>
</feature>
<dbReference type="EC" id="3.2.1.23" evidence="4"/>
<comment type="catalytic activity">
    <reaction evidence="4">
        <text>Hydrolysis of terminal non-reducing beta-D-galactose residues in beta-D-galactosides.</text>
        <dbReference type="EC" id="3.2.1.23"/>
    </reaction>
</comment>